<feature type="domain" description="RsmI HTH" evidence="7">
    <location>
        <begin position="246"/>
        <end position="272"/>
    </location>
</feature>
<dbReference type="Gene3D" id="3.40.1010.10">
    <property type="entry name" value="Cobalt-precorrin-4 Transmethylase, Domain 1"/>
    <property type="match status" value="1"/>
</dbReference>
<dbReference type="InterPro" id="IPR008189">
    <property type="entry name" value="rRNA_ssu_MeTfrase_I"/>
</dbReference>
<dbReference type="CDD" id="cd11648">
    <property type="entry name" value="RsmI"/>
    <property type="match status" value="1"/>
</dbReference>
<dbReference type="GO" id="GO:0032259">
    <property type="term" value="P:methylation"/>
    <property type="evidence" value="ECO:0007669"/>
    <property type="project" value="UniProtKB-KW"/>
</dbReference>
<feature type="domain" description="Tetrapyrrole methylase" evidence="6">
    <location>
        <begin position="5"/>
        <end position="204"/>
    </location>
</feature>
<dbReference type="EMBL" id="UOEK01000494">
    <property type="protein sequence ID" value="VAW08799.1"/>
    <property type="molecule type" value="Genomic_DNA"/>
</dbReference>
<evidence type="ECO:0000313" key="8">
    <source>
        <dbReference type="EMBL" id="VAW08799.1"/>
    </source>
</evidence>
<proteinExistence type="inferred from homology"/>
<dbReference type="FunFam" id="3.30.950.10:FF:000002">
    <property type="entry name" value="Ribosomal RNA small subunit methyltransferase I"/>
    <property type="match status" value="1"/>
</dbReference>
<sequence length="276" mass="29781">MQGTLALCGTPIGNLGDISKRLAETLSAADVIYAEDTRRAGKLLNHLGISKPVRSMFAGNERSRAAEIGERLSTGQFVVVVTDAGMPVISDPGALAVELASTMGATITVIPGPSAVSAALAASGFSGDRYVFEGFLPRKGKERSERLSRLVGDERTMVFFASPKRLAKDLHDFAEVFGDDRRVLVAREITKLFEEFWRGSLSEAHQHWASIDVKGECTVVLEGRPEGPPSTDEALLVVERLVNDGERLADAVREAAAITGVRRNILYDAALRRDDS</sequence>
<dbReference type="SUPFAM" id="SSF53790">
    <property type="entry name" value="Tetrapyrrole methylase"/>
    <property type="match status" value="1"/>
</dbReference>
<reference evidence="8" key="1">
    <citation type="submission" date="2018-06" db="EMBL/GenBank/DDBJ databases">
        <authorList>
            <person name="Zhirakovskaya E."/>
        </authorList>
    </citation>
    <scope>NUCLEOTIDE SEQUENCE</scope>
</reference>
<protein>
    <submittedName>
        <fullName evidence="8">16S rRNA (Cytidine(1402)-2'-O)-methyltransferase</fullName>
        <ecNumber evidence="8">2.1.1.198</ecNumber>
    </submittedName>
</protein>
<organism evidence="8">
    <name type="scientific">hydrothermal vent metagenome</name>
    <dbReference type="NCBI Taxonomy" id="652676"/>
    <lineage>
        <taxon>unclassified sequences</taxon>
        <taxon>metagenomes</taxon>
        <taxon>ecological metagenomes</taxon>
    </lineage>
</organism>
<evidence type="ECO:0000256" key="2">
    <source>
        <dbReference type="ARBA" id="ARBA00022552"/>
    </source>
</evidence>
<dbReference type="PANTHER" id="PTHR46111">
    <property type="entry name" value="RIBOSOMAL RNA SMALL SUBUNIT METHYLTRANSFERASE I"/>
    <property type="match status" value="1"/>
</dbReference>
<gene>
    <name evidence="8" type="ORF">MNBD_ACTINO02-1741</name>
</gene>
<dbReference type="InterPro" id="IPR053910">
    <property type="entry name" value="RsmI_HTH"/>
</dbReference>
<dbReference type="Pfam" id="PF23016">
    <property type="entry name" value="RsmI_C"/>
    <property type="match status" value="1"/>
</dbReference>
<dbReference type="AlphaFoldDB" id="A0A3B0T9M8"/>
<dbReference type="InterPro" id="IPR000878">
    <property type="entry name" value="4pyrrol_Mease"/>
</dbReference>
<keyword evidence="4 8" id="KW-0808">Transferase</keyword>
<evidence type="ECO:0000256" key="3">
    <source>
        <dbReference type="ARBA" id="ARBA00022603"/>
    </source>
</evidence>
<keyword evidence="1" id="KW-0963">Cytoplasm</keyword>
<dbReference type="PIRSF" id="PIRSF005917">
    <property type="entry name" value="MTase_YraL"/>
    <property type="match status" value="1"/>
</dbReference>
<dbReference type="EC" id="2.1.1.198" evidence="8"/>
<dbReference type="HAMAP" id="MF_01877">
    <property type="entry name" value="16SrRNA_methyltr_I"/>
    <property type="match status" value="1"/>
</dbReference>
<evidence type="ECO:0000259" key="6">
    <source>
        <dbReference type="Pfam" id="PF00590"/>
    </source>
</evidence>
<dbReference type="InterPro" id="IPR035996">
    <property type="entry name" value="4pyrrol_Methylase_sf"/>
</dbReference>
<evidence type="ECO:0000256" key="5">
    <source>
        <dbReference type="ARBA" id="ARBA00022691"/>
    </source>
</evidence>
<evidence type="ECO:0000256" key="4">
    <source>
        <dbReference type="ARBA" id="ARBA00022679"/>
    </source>
</evidence>
<dbReference type="GO" id="GO:0008168">
    <property type="term" value="F:methyltransferase activity"/>
    <property type="evidence" value="ECO:0007669"/>
    <property type="project" value="UniProtKB-KW"/>
</dbReference>
<name>A0A3B0T9M8_9ZZZZ</name>
<dbReference type="Gene3D" id="3.30.950.10">
    <property type="entry name" value="Methyltransferase, Cobalt-precorrin-4 Transmethylase, Domain 2"/>
    <property type="match status" value="1"/>
</dbReference>
<evidence type="ECO:0000256" key="1">
    <source>
        <dbReference type="ARBA" id="ARBA00022490"/>
    </source>
</evidence>
<dbReference type="InterPro" id="IPR014776">
    <property type="entry name" value="4pyrrole_Mease_sub2"/>
</dbReference>
<dbReference type="Pfam" id="PF00590">
    <property type="entry name" value="TP_methylase"/>
    <property type="match status" value="1"/>
</dbReference>
<dbReference type="PANTHER" id="PTHR46111:SF1">
    <property type="entry name" value="RIBOSOMAL RNA SMALL SUBUNIT METHYLTRANSFERASE I"/>
    <property type="match status" value="1"/>
</dbReference>
<keyword evidence="3 8" id="KW-0489">Methyltransferase</keyword>
<dbReference type="InterPro" id="IPR014777">
    <property type="entry name" value="4pyrrole_Mease_sub1"/>
</dbReference>
<accession>A0A3B0T9M8</accession>
<keyword evidence="2" id="KW-0698">rRNA processing</keyword>
<dbReference type="NCBIfam" id="TIGR00096">
    <property type="entry name" value="16S rRNA (cytidine(1402)-2'-O)-methyltransferase"/>
    <property type="match status" value="1"/>
</dbReference>
<keyword evidence="5" id="KW-0949">S-adenosyl-L-methionine</keyword>
<dbReference type="GO" id="GO:0006364">
    <property type="term" value="P:rRNA processing"/>
    <property type="evidence" value="ECO:0007669"/>
    <property type="project" value="UniProtKB-KW"/>
</dbReference>
<evidence type="ECO:0000259" key="7">
    <source>
        <dbReference type="Pfam" id="PF23016"/>
    </source>
</evidence>